<dbReference type="Proteomes" id="UP001499933">
    <property type="component" value="Unassembled WGS sequence"/>
</dbReference>
<accession>A0ABP5CDD1</accession>
<gene>
    <name evidence="2" type="ORF">GCM10009776_24270</name>
</gene>
<evidence type="ECO:0000313" key="3">
    <source>
        <dbReference type="Proteomes" id="UP001499933"/>
    </source>
</evidence>
<comment type="caution">
    <text evidence="2">The sequence shown here is derived from an EMBL/GenBank/DDBJ whole genome shotgun (WGS) entry which is preliminary data.</text>
</comment>
<keyword evidence="3" id="KW-1185">Reference proteome</keyword>
<feature type="transmembrane region" description="Helical" evidence="1">
    <location>
        <begin position="12"/>
        <end position="30"/>
    </location>
</feature>
<evidence type="ECO:0000256" key="1">
    <source>
        <dbReference type="SAM" id="Phobius"/>
    </source>
</evidence>
<evidence type="ECO:0008006" key="4">
    <source>
        <dbReference type="Google" id="ProtNLM"/>
    </source>
</evidence>
<protein>
    <recommendedName>
        <fullName evidence="4">Histidinol dehydrogenase</fullName>
    </recommendedName>
</protein>
<proteinExistence type="predicted"/>
<reference evidence="3" key="1">
    <citation type="journal article" date="2019" name="Int. J. Syst. Evol. Microbiol.">
        <title>The Global Catalogue of Microorganisms (GCM) 10K type strain sequencing project: providing services to taxonomists for standard genome sequencing and annotation.</title>
        <authorList>
            <consortium name="The Broad Institute Genomics Platform"/>
            <consortium name="The Broad Institute Genome Sequencing Center for Infectious Disease"/>
            <person name="Wu L."/>
            <person name="Ma J."/>
        </authorList>
    </citation>
    <scope>NUCLEOTIDE SEQUENCE [LARGE SCALE GENOMIC DNA]</scope>
    <source>
        <strain evidence="3">JCM 14901</strain>
    </source>
</reference>
<dbReference type="EMBL" id="BAAAOG010000004">
    <property type="protein sequence ID" value="GAA1960766.1"/>
    <property type="molecule type" value="Genomic_DNA"/>
</dbReference>
<dbReference type="RefSeq" id="WP_344094980.1">
    <property type="nucleotide sequence ID" value="NZ_BAAAOG010000004.1"/>
</dbReference>
<evidence type="ECO:0000313" key="2">
    <source>
        <dbReference type="EMBL" id="GAA1960766.1"/>
    </source>
</evidence>
<keyword evidence="1" id="KW-0472">Membrane</keyword>
<keyword evidence="1" id="KW-0812">Transmembrane</keyword>
<feature type="transmembrane region" description="Helical" evidence="1">
    <location>
        <begin position="91"/>
        <end position="114"/>
    </location>
</feature>
<feature type="transmembrane region" description="Helical" evidence="1">
    <location>
        <begin position="36"/>
        <end position="56"/>
    </location>
</feature>
<organism evidence="2 3">
    <name type="scientific">Microbacterium deminutum</name>
    <dbReference type="NCBI Taxonomy" id="344164"/>
    <lineage>
        <taxon>Bacteria</taxon>
        <taxon>Bacillati</taxon>
        <taxon>Actinomycetota</taxon>
        <taxon>Actinomycetes</taxon>
        <taxon>Micrococcales</taxon>
        <taxon>Microbacteriaceae</taxon>
        <taxon>Microbacterium</taxon>
    </lineage>
</organism>
<sequence>MSTSTAPSSRRTRAVLVLASAAVAGGLLGWLCSTVILVSSPLALIPWAVAGVALGWLARSFGFAALVGAVYGFVLGVAFMIGGYAGAAPLVAVLPAFAALGLAAAVGGLVCSELGAGVRRMLRRGTIADR</sequence>
<keyword evidence="1" id="KW-1133">Transmembrane helix</keyword>
<name>A0ABP5CDD1_9MICO</name>
<feature type="transmembrane region" description="Helical" evidence="1">
    <location>
        <begin position="63"/>
        <end position="85"/>
    </location>
</feature>